<feature type="region of interest" description="Disordered" evidence="1">
    <location>
        <begin position="34"/>
        <end position="60"/>
    </location>
</feature>
<keyword evidence="2" id="KW-0732">Signal</keyword>
<organism evidence="3 4">
    <name type="scientific">Allacma fusca</name>
    <dbReference type="NCBI Taxonomy" id="39272"/>
    <lineage>
        <taxon>Eukaryota</taxon>
        <taxon>Metazoa</taxon>
        <taxon>Ecdysozoa</taxon>
        <taxon>Arthropoda</taxon>
        <taxon>Hexapoda</taxon>
        <taxon>Collembola</taxon>
        <taxon>Symphypleona</taxon>
        <taxon>Sminthuridae</taxon>
        <taxon>Allacma</taxon>
    </lineage>
</organism>
<gene>
    <name evidence="3" type="ORF">AFUS01_LOCUS31973</name>
</gene>
<feature type="compositionally biased region" description="Low complexity" evidence="1">
    <location>
        <begin position="190"/>
        <end position="209"/>
    </location>
</feature>
<evidence type="ECO:0000313" key="4">
    <source>
        <dbReference type="Proteomes" id="UP000708208"/>
    </source>
</evidence>
<feature type="compositionally biased region" description="Gly residues" evidence="1">
    <location>
        <begin position="133"/>
        <end position="152"/>
    </location>
</feature>
<dbReference type="EMBL" id="CAJVCH010517807">
    <property type="protein sequence ID" value="CAG7821646.1"/>
    <property type="molecule type" value="Genomic_DNA"/>
</dbReference>
<dbReference type="AlphaFoldDB" id="A0A8J2KX96"/>
<proteinExistence type="predicted"/>
<reference evidence="3" key="1">
    <citation type="submission" date="2021-06" db="EMBL/GenBank/DDBJ databases">
        <authorList>
            <person name="Hodson N. C."/>
            <person name="Mongue J. A."/>
            <person name="Jaron S. K."/>
        </authorList>
    </citation>
    <scope>NUCLEOTIDE SEQUENCE</scope>
</reference>
<feature type="compositionally biased region" description="Gly residues" evidence="1">
    <location>
        <begin position="34"/>
        <end position="47"/>
    </location>
</feature>
<accession>A0A8J2KX96</accession>
<sequence>MLRIVLFATLIAGALAQYPNSIDSGYGAPGGRGAGGAGGAGGSGGGAPIESDPNLELENEGLNLPSNIVGQDLLDRVVDAVSRDLAEQEAAGNAARAAAAAASGAYGAPAGAGSAYGPPGNSYGAPEPSSQYGPGGRGSGGAGGPGIGGANGGADNYGQITLLIPPDPLKAKLIANYIQRTTGPYTPRDNGANNGNGQGYSNNGRAGGY</sequence>
<dbReference type="Proteomes" id="UP000708208">
    <property type="component" value="Unassembled WGS sequence"/>
</dbReference>
<feature type="region of interest" description="Disordered" evidence="1">
    <location>
        <begin position="119"/>
        <end position="161"/>
    </location>
</feature>
<evidence type="ECO:0000313" key="3">
    <source>
        <dbReference type="EMBL" id="CAG7821646.1"/>
    </source>
</evidence>
<keyword evidence="4" id="KW-1185">Reference proteome</keyword>
<evidence type="ECO:0000256" key="2">
    <source>
        <dbReference type="SAM" id="SignalP"/>
    </source>
</evidence>
<evidence type="ECO:0000256" key="1">
    <source>
        <dbReference type="SAM" id="MobiDB-lite"/>
    </source>
</evidence>
<feature type="region of interest" description="Disordered" evidence="1">
    <location>
        <begin position="181"/>
        <end position="209"/>
    </location>
</feature>
<feature type="chain" id="PRO_5035262338" evidence="2">
    <location>
        <begin position="17"/>
        <end position="209"/>
    </location>
</feature>
<protein>
    <submittedName>
        <fullName evidence="3">Uncharacterized protein</fullName>
    </submittedName>
</protein>
<comment type="caution">
    <text evidence="3">The sequence shown here is derived from an EMBL/GenBank/DDBJ whole genome shotgun (WGS) entry which is preliminary data.</text>
</comment>
<feature type="signal peptide" evidence="2">
    <location>
        <begin position="1"/>
        <end position="16"/>
    </location>
</feature>
<feature type="compositionally biased region" description="Low complexity" evidence="1">
    <location>
        <begin position="119"/>
        <end position="132"/>
    </location>
</feature>
<name>A0A8J2KX96_9HEXA</name>